<feature type="transmembrane region" description="Helical" evidence="1">
    <location>
        <begin position="74"/>
        <end position="97"/>
    </location>
</feature>
<keyword evidence="3" id="KW-1185">Reference proteome</keyword>
<keyword evidence="1" id="KW-1133">Transmembrane helix</keyword>
<organism evidence="2 3">
    <name type="scientific">Natrialba swarupiae</name>
    <dbReference type="NCBI Taxonomy" id="2448032"/>
    <lineage>
        <taxon>Archaea</taxon>
        <taxon>Methanobacteriati</taxon>
        <taxon>Methanobacteriota</taxon>
        <taxon>Stenosarchaea group</taxon>
        <taxon>Halobacteria</taxon>
        <taxon>Halobacteriales</taxon>
        <taxon>Natrialbaceae</taxon>
        <taxon>Natrialba</taxon>
    </lineage>
</organism>
<feature type="transmembrane region" description="Helical" evidence="1">
    <location>
        <begin position="171"/>
        <end position="196"/>
    </location>
</feature>
<gene>
    <name evidence="2" type="ORF">FYC77_10575</name>
</gene>
<accession>A0A5D5ALW8</accession>
<evidence type="ECO:0000256" key="1">
    <source>
        <dbReference type="SAM" id="Phobius"/>
    </source>
</evidence>
<feature type="transmembrane region" description="Helical" evidence="1">
    <location>
        <begin position="265"/>
        <end position="290"/>
    </location>
</feature>
<feature type="transmembrane region" description="Helical" evidence="1">
    <location>
        <begin position="380"/>
        <end position="411"/>
    </location>
</feature>
<dbReference type="AlphaFoldDB" id="A0A5D5ALW8"/>
<feature type="transmembrane region" description="Helical" evidence="1">
    <location>
        <begin position="21"/>
        <end position="43"/>
    </location>
</feature>
<evidence type="ECO:0000313" key="3">
    <source>
        <dbReference type="Proteomes" id="UP000324104"/>
    </source>
</evidence>
<evidence type="ECO:0000313" key="2">
    <source>
        <dbReference type="EMBL" id="TYT61915.1"/>
    </source>
</evidence>
<comment type="caution">
    <text evidence="2">The sequence shown here is derived from an EMBL/GenBank/DDBJ whole genome shotgun (WGS) entry which is preliminary data.</text>
</comment>
<feature type="transmembrane region" description="Helical" evidence="1">
    <location>
        <begin position="302"/>
        <end position="329"/>
    </location>
</feature>
<dbReference type="RefSeq" id="WP_149081476.1">
    <property type="nucleotide sequence ID" value="NZ_VTAW01000012.1"/>
</dbReference>
<feature type="transmembrane region" description="Helical" evidence="1">
    <location>
        <begin position="49"/>
        <end position="67"/>
    </location>
</feature>
<dbReference type="EMBL" id="VTAW01000012">
    <property type="protein sequence ID" value="TYT61915.1"/>
    <property type="molecule type" value="Genomic_DNA"/>
</dbReference>
<keyword evidence="1" id="KW-0472">Membrane</keyword>
<name>A0A5D5ALW8_9EURY</name>
<feature type="transmembrane region" description="Helical" evidence="1">
    <location>
        <begin position="435"/>
        <end position="455"/>
    </location>
</feature>
<dbReference type="InterPro" id="IPR055941">
    <property type="entry name" value="DUF7519"/>
</dbReference>
<feature type="transmembrane region" description="Helical" evidence="1">
    <location>
        <begin position="341"/>
        <end position="368"/>
    </location>
</feature>
<dbReference type="Proteomes" id="UP000324104">
    <property type="component" value="Unassembled WGS sequence"/>
</dbReference>
<feature type="transmembrane region" description="Helical" evidence="1">
    <location>
        <begin position="217"/>
        <end position="245"/>
    </location>
</feature>
<reference evidence="2 3" key="1">
    <citation type="submission" date="2019-08" db="EMBL/GenBank/DDBJ databases">
        <title>Archaea genome.</title>
        <authorList>
            <person name="Kajale S."/>
            <person name="Shouche Y."/>
            <person name="Deshpande N."/>
            <person name="Sharma A."/>
        </authorList>
    </citation>
    <scope>NUCLEOTIDE SEQUENCE [LARGE SCALE GENOMIC DNA]</scope>
    <source>
        <strain evidence="2 3">ESP3B_9</strain>
    </source>
</reference>
<proteinExistence type="predicted"/>
<feature type="transmembrane region" description="Helical" evidence="1">
    <location>
        <begin position="462"/>
        <end position="483"/>
    </location>
</feature>
<feature type="transmembrane region" description="Helical" evidence="1">
    <location>
        <begin position="135"/>
        <end position="165"/>
    </location>
</feature>
<dbReference type="Pfam" id="PF24363">
    <property type="entry name" value="DUF7519"/>
    <property type="match status" value="1"/>
</dbReference>
<keyword evidence="1" id="KW-0812">Transmembrane</keyword>
<feature type="transmembrane region" description="Helical" evidence="1">
    <location>
        <begin position="103"/>
        <end position="123"/>
    </location>
</feature>
<sequence>MSLAGPRLDRPSAIGDEGRPRAISLWIATLVIVAITVAVGAALGEPTLVTLPATFAGLAVAGIALLDRTSFVQLFVGHTLIVTFGSVFALLVLAAPLLGGPGIALAGFTVALFGIAMAWADVGGDGTKRAVASCFVTYAAVLSSSVFLLVVTAFGVLGWAIVVVVTETSSIGGSVVGFALVVVGAGCSALIALWVLPIRQLTPRSRRDRVESALSSARWRIGIGTIATFGVLIAVAIASIFDLLGPGVSGVPILESLLVGLSAPFVVWPIVGLSLLALFASAVAVTLRLLTRRFGTSAVRWSSAVVVGVSLVAFVVGMAIIVILGMTYFNLIGAAMAANAASIVVVILVAGPPAFLIVVGLVLVGVLLRIVPDRAGGPALAAVGLVVAAIGFGSLSPVLVFVCLAGAAVVWDVSTFGLGLTAELGHLPDTRRTELFHGVLSVGVGVVAVLVAVALEWVRTDVFGGVVAMGAVVAIGFGALILLTPLRG</sequence>
<protein>
    <submittedName>
        <fullName evidence="2">Uncharacterized protein</fullName>
    </submittedName>
</protein>